<proteinExistence type="predicted"/>
<dbReference type="EMBL" id="BQNB010018119">
    <property type="protein sequence ID" value="GJT70880.1"/>
    <property type="molecule type" value="Genomic_DNA"/>
</dbReference>
<protein>
    <submittedName>
        <fullName evidence="2">Uncharacterized protein</fullName>
    </submittedName>
</protein>
<reference evidence="2" key="2">
    <citation type="submission" date="2022-01" db="EMBL/GenBank/DDBJ databases">
        <authorList>
            <person name="Yamashiro T."/>
            <person name="Shiraishi A."/>
            <person name="Satake H."/>
            <person name="Nakayama K."/>
        </authorList>
    </citation>
    <scope>NUCLEOTIDE SEQUENCE</scope>
</reference>
<dbReference type="Proteomes" id="UP001151760">
    <property type="component" value="Unassembled WGS sequence"/>
</dbReference>
<reference evidence="2" key="1">
    <citation type="journal article" date="2022" name="Int. J. Mol. Sci.">
        <title>Draft Genome of Tanacetum Coccineum: Genomic Comparison of Closely Related Tanacetum-Family Plants.</title>
        <authorList>
            <person name="Yamashiro T."/>
            <person name="Shiraishi A."/>
            <person name="Nakayama K."/>
            <person name="Satake H."/>
        </authorList>
    </citation>
    <scope>NUCLEOTIDE SEQUENCE</scope>
</reference>
<evidence type="ECO:0000313" key="3">
    <source>
        <dbReference type="Proteomes" id="UP001151760"/>
    </source>
</evidence>
<name>A0ABQ5G5G1_9ASTR</name>
<evidence type="ECO:0000256" key="1">
    <source>
        <dbReference type="SAM" id="MobiDB-lite"/>
    </source>
</evidence>
<accession>A0ABQ5G5G1</accession>
<feature type="compositionally biased region" description="Polar residues" evidence="1">
    <location>
        <begin position="75"/>
        <end position="85"/>
    </location>
</feature>
<evidence type="ECO:0000313" key="2">
    <source>
        <dbReference type="EMBL" id="GJT70880.1"/>
    </source>
</evidence>
<gene>
    <name evidence="2" type="ORF">Tco_1030166</name>
</gene>
<organism evidence="2 3">
    <name type="scientific">Tanacetum coccineum</name>
    <dbReference type="NCBI Taxonomy" id="301880"/>
    <lineage>
        <taxon>Eukaryota</taxon>
        <taxon>Viridiplantae</taxon>
        <taxon>Streptophyta</taxon>
        <taxon>Embryophyta</taxon>
        <taxon>Tracheophyta</taxon>
        <taxon>Spermatophyta</taxon>
        <taxon>Magnoliopsida</taxon>
        <taxon>eudicotyledons</taxon>
        <taxon>Gunneridae</taxon>
        <taxon>Pentapetalae</taxon>
        <taxon>asterids</taxon>
        <taxon>campanulids</taxon>
        <taxon>Asterales</taxon>
        <taxon>Asteraceae</taxon>
        <taxon>Asteroideae</taxon>
        <taxon>Anthemideae</taxon>
        <taxon>Anthemidinae</taxon>
        <taxon>Tanacetum</taxon>
    </lineage>
</organism>
<keyword evidence="3" id="KW-1185">Reference proteome</keyword>
<comment type="caution">
    <text evidence="2">The sequence shown here is derived from an EMBL/GenBank/DDBJ whole genome shotgun (WGS) entry which is preliminary data.</text>
</comment>
<feature type="region of interest" description="Disordered" evidence="1">
    <location>
        <begin position="75"/>
        <end position="113"/>
    </location>
</feature>
<sequence>MGIVLGTSPSGWKKFIITEVFVEIERHSTEDMCKDYSRRETPLISKLWWYHNHRKVNGVKVTALSLESLNITPITQSSTFQPQKTQKPRKPNRKNTEVPQPSGSTEHEADEAV</sequence>